<evidence type="ECO:0000313" key="1">
    <source>
        <dbReference type="EMBL" id="TFE39929.1"/>
    </source>
</evidence>
<evidence type="ECO:0000313" key="2">
    <source>
        <dbReference type="Proteomes" id="UP000297385"/>
    </source>
</evidence>
<sequence>MALTQSIDSLATQPVNEPHVQRNNVIPFPAARVRLQITLPHRPYELPGTQLRALLHSPLGVYVVATQAVRQEIRVQLDIAPDDFDFTLHTLISTLPAATIGPLKRRSATAVYLAAMPPFAFSREQAKGK</sequence>
<dbReference type="GeneID" id="97304848"/>
<proteinExistence type="predicted"/>
<organism evidence="1 2">
    <name type="scientific">Paraburkholderia dipogonis</name>
    <dbReference type="NCBI Taxonomy" id="1211383"/>
    <lineage>
        <taxon>Bacteria</taxon>
        <taxon>Pseudomonadati</taxon>
        <taxon>Pseudomonadota</taxon>
        <taxon>Betaproteobacteria</taxon>
        <taxon>Burkholderiales</taxon>
        <taxon>Burkholderiaceae</taxon>
        <taxon>Paraburkholderia</taxon>
    </lineage>
</organism>
<dbReference type="EMBL" id="SNVI01000002">
    <property type="protein sequence ID" value="TFE39929.1"/>
    <property type="molecule type" value="Genomic_DNA"/>
</dbReference>
<dbReference type="Proteomes" id="UP000297385">
    <property type="component" value="Unassembled WGS sequence"/>
</dbReference>
<dbReference type="RefSeq" id="WP_134461210.1">
    <property type="nucleotide sequence ID" value="NZ_JBHMFL010000008.1"/>
</dbReference>
<accession>A0A4Y8MR84</accession>
<name>A0A4Y8MR84_9BURK</name>
<protein>
    <submittedName>
        <fullName evidence="1">Uncharacterized protein</fullName>
    </submittedName>
</protein>
<comment type="caution">
    <text evidence="1">The sequence shown here is derived from an EMBL/GenBank/DDBJ whole genome shotgun (WGS) entry which is preliminary data.</text>
</comment>
<dbReference type="AlphaFoldDB" id="A0A4Y8MR84"/>
<gene>
    <name evidence="1" type="ORF">E2553_24355</name>
</gene>
<reference evidence="1 2" key="1">
    <citation type="submission" date="2019-03" db="EMBL/GenBank/DDBJ databases">
        <title>Complete Genome Sequence of Paraburkholderia dipogonis ICMP 19430T, a Nitrogen-fixing Symbiont of the South African Invasive Legume Dipogon lignosus in New Zealand.</title>
        <authorList>
            <person name="De Meyer S.E."/>
        </authorList>
    </citation>
    <scope>NUCLEOTIDE SEQUENCE [LARGE SCALE GENOMIC DNA]</scope>
    <source>
        <strain evidence="1 2">ICMP 19430</strain>
    </source>
</reference>